<dbReference type="Proteomes" id="UP000010959">
    <property type="component" value="Unassembled WGS sequence"/>
</dbReference>
<name>L7CBJ8_RHOBT</name>
<evidence type="ECO:0000313" key="2">
    <source>
        <dbReference type="Proteomes" id="UP000010959"/>
    </source>
</evidence>
<accession>L7CBJ8</accession>
<evidence type="ECO:0000313" key="1">
    <source>
        <dbReference type="EMBL" id="ELP31574.1"/>
    </source>
</evidence>
<gene>
    <name evidence="1" type="ORF">RBSWK_04485</name>
</gene>
<dbReference type="EMBL" id="AMWG01000120">
    <property type="protein sequence ID" value="ELP31574.1"/>
    <property type="molecule type" value="Genomic_DNA"/>
</dbReference>
<protein>
    <submittedName>
        <fullName evidence="1">Uncharacterized protein</fullName>
    </submittedName>
</protein>
<organism evidence="1 2">
    <name type="scientific">Rhodopirellula baltica SWK14</name>
    <dbReference type="NCBI Taxonomy" id="993516"/>
    <lineage>
        <taxon>Bacteria</taxon>
        <taxon>Pseudomonadati</taxon>
        <taxon>Planctomycetota</taxon>
        <taxon>Planctomycetia</taxon>
        <taxon>Pirellulales</taxon>
        <taxon>Pirellulaceae</taxon>
        <taxon>Rhodopirellula</taxon>
    </lineage>
</organism>
<dbReference type="AlphaFoldDB" id="L7CBJ8"/>
<sequence>MAEVRDSRTPIVKFGPRIGVCEGGMEPADRVCCQERISPSVVFVVGR</sequence>
<reference evidence="1 2" key="1">
    <citation type="journal article" date="2013" name="Mar. Genomics">
        <title>Expression of sulfatases in Rhodopirellula baltica and the diversity of sulfatases in the genus Rhodopirellula.</title>
        <authorList>
            <person name="Wegner C.E."/>
            <person name="Richter-Heitmann T."/>
            <person name="Klindworth A."/>
            <person name="Klockow C."/>
            <person name="Richter M."/>
            <person name="Achstetter T."/>
            <person name="Glockner F.O."/>
            <person name="Harder J."/>
        </authorList>
    </citation>
    <scope>NUCLEOTIDE SEQUENCE [LARGE SCALE GENOMIC DNA]</scope>
    <source>
        <strain evidence="1 2">SWK14</strain>
    </source>
</reference>
<comment type="caution">
    <text evidence="1">The sequence shown here is derived from an EMBL/GenBank/DDBJ whole genome shotgun (WGS) entry which is preliminary data.</text>
</comment>
<proteinExistence type="predicted"/>